<name>A0A1G2LQV9_9BACT</name>
<proteinExistence type="predicted"/>
<dbReference type="GO" id="GO:0016740">
    <property type="term" value="F:transferase activity"/>
    <property type="evidence" value="ECO:0007669"/>
    <property type="project" value="UniProtKB-KW"/>
</dbReference>
<accession>A0A1G2LQV9</accession>
<gene>
    <name evidence="3" type="ORF">A3G49_05980</name>
</gene>
<comment type="caution">
    <text evidence="3">The sequence shown here is derived from an EMBL/GenBank/DDBJ whole genome shotgun (WGS) entry which is preliminary data.</text>
</comment>
<dbReference type="EMBL" id="MHQY01000014">
    <property type="protein sequence ID" value="OHA13987.1"/>
    <property type="molecule type" value="Genomic_DNA"/>
</dbReference>
<evidence type="ECO:0000313" key="4">
    <source>
        <dbReference type="Proteomes" id="UP000177171"/>
    </source>
</evidence>
<evidence type="ECO:0000259" key="2">
    <source>
        <dbReference type="Pfam" id="PF13649"/>
    </source>
</evidence>
<dbReference type="Gene3D" id="3.40.50.150">
    <property type="entry name" value="Vaccinia Virus protein VP39"/>
    <property type="match status" value="1"/>
</dbReference>
<dbReference type="Gene3D" id="2.20.25.110">
    <property type="entry name" value="S-adenosyl-L-methionine-dependent methyltransferases"/>
    <property type="match status" value="1"/>
</dbReference>
<dbReference type="CDD" id="cd02440">
    <property type="entry name" value="AdoMet_MTases"/>
    <property type="match status" value="1"/>
</dbReference>
<dbReference type="InterPro" id="IPR041698">
    <property type="entry name" value="Methyltransf_25"/>
</dbReference>
<keyword evidence="1" id="KW-0808">Transferase</keyword>
<dbReference type="PANTHER" id="PTHR43861">
    <property type="entry name" value="TRANS-ACONITATE 2-METHYLTRANSFERASE-RELATED"/>
    <property type="match status" value="1"/>
</dbReference>
<feature type="domain" description="Methyltransferase" evidence="2">
    <location>
        <begin position="42"/>
        <end position="137"/>
    </location>
</feature>
<dbReference type="AlphaFoldDB" id="A0A1G2LQV9"/>
<dbReference type="Proteomes" id="UP000177171">
    <property type="component" value="Unassembled WGS sequence"/>
</dbReference>
<dbReference type="SUPFAM" id="SSF53335">
    <property type="entry name" value="S-adenosyl-L-methionine-dependent methyltransferases"/>
    <property type="match status" value="1"/>
</dbReference>
<organism evidence="3 4">
    <name type="scientific">Candidatus Sungbacteria bacterium RIFCSPLOWO2_12_FULL_41_11</name>
    <dbReference type="NCBI Taxonomy" id="1802286"/>
    <lineage>
        <taxon>Bacteria</taxon>
        <taxon>Candidatus Sungiibacteriota</taxon>
    </lineage>
</organism>
<protein>
    <recommendedName>
        <fullName evidence="2">Methyltransferase domain-containing protein</fullName>
    </recommendedName>
</protein>
<dbReference type="InterPro" id="IPR029063">
    <property type="entry name" value="SAM-dependent_MTases_sf"/>
</dbReference>
<evidence type="ECO:0000313" key="3">
    <source>
        <dbReference type="EMBL" id="OHA13987.1"/>
    </source>
</evidence>
<evidence type="ECO:0000256" key="1">
    <source>
        <dbReference type="ARBA" id="ARBA00022679"/>
    </source>
</evidence>
<dbReference type="Pfam" id="PF13649">
    <property type="entry name" value="Methyltransf_25"/>
    <property type="match status" value="1"/>
</dbReference>
<sequence length="238" mass="26973">MYFGNSYKNFPVFYDLLYQRYLKSAHDFTAMVKENTPQGGLILDLAAGTGEVTIPLLKSCFGVISLDSSKGMLKELKLKAKKLGVKNYHTVTRDMRKINYKDKFDTVCIRQAINYFMGPKALESGLKKIIVSLKIGGKFVFNAPNYRGEKTYPEVSNYYESGKEKSFVLETNKILGKILRHKQYSIIWGGGLKPNFVSDENSFYMFTKKEFGHALKNCGFSKVKFSGPAKTLYCTATK</sequence>
<reference evidence="3 4" key="1">
    <citation type="journal article" date="2016" name="Nat. Commun.">
        <title>Thousands of microbial genomes shed light on interconnected biogeochemical processes in an aquifer system.</title>
        <authorList>
            <person name="Anantharaman K."/>
            <person name="Brown C.T."/>
            <person name="Hug L.A."/>
            <person name="Sharon I."/>
            <person name="Castelle C.J."/>
            <person name="Probst A.J."/>
            <person name="Thomas B.C."/>
            <person name="Singh A."/>
            <person name="Wilkins M.J."/>
            <person name="Karaoz U."/>
            <person name="Brodie E.L."/>
            <person name="Williams K.H."/>
            <person name="Hubbard S.S."/>
            <person name="Banfield J.F."/>
        </authorList>
    </citation>
    <scope>NUCLEOTIDE SEQUENCE [LARGE SCALE GENOMIC DNA]</scope>
</reference>